<organism evidence="4 5">
    <name type="scientific">Jejubacter calystegiae</name>
    <dbReference type="NCBI Taxonomy" id="2579935"/>
    <lineage>
        <taxon>Bacteria</taxon>
        <taxon>Pseudomonadati</taxon>
        <taxon>Pseudomonadota</taxon>
        <taxon>Gammaproteobacteria</taxon>
        <taxon>Enterobacterales</taxon>
        <taxon>Enterobacteriaceae</taxon>
        <taxon>Jejubacter</taxon>
    </lineage>
</organism>
<evidence type="ECO:0000313" key="4">
    <source>
        <dbReference type="EMBL" id="QCT18549.1"/>
    </source>
</evidence>
<evidence type="ECO:0000313" key="5">
    <source>
        <dbReference type="Proteomes" id="UP000302163"/>
    </source>
</evidence>
<name>A0A4P8YDI1_9ENTR</name>
<proteinExistence type="predicted"/>
<dbReference type="Pfam" id="PF13280">
    <property type="entry name" value="WYL"/>
    <property type="match status" value="1"/>
</dbReference>
<evidence type="ECO:0000256" key="1">
    <source>
        <dbReference type="SAM" id="MobiDB-lite"/>
    </source>
</evidence>
<dbReference type="InterPro" id="IPR026881">
    <property type="entry name" value="WYL_dom"/>
</dbReference>
<feature type="transmembrane region" description="Helical" evidence="2">
    <location>
        <begin position="38"/>
        <end position="68"/>
    </location>
</feature>
<accession>A0A4P8YDI1</accession>
<gene>
    <name evidence="4" type="ORF">FEM41_02265</name>
</gene>
<keyword evidence="2" id="KW-1133">Transmembrane helix</keyword>
<feature type="domain" description="WYL" evidence="3">
    <location>
        <begin position="138"/>
        <end position="186"/>
    </location>
</feature>
<feature type="transmembrane region" description="Helical" evidence="2">
    <location>
        <begin position="7"/>
        <end position="32"/>
    </location>
</feature>
<dbReference type="Proteomes" id="UP000302163">
    <property type="component" value="Chromosome"/>
</dbReference>
<dbReference type="RefSeq" id="WP_138094039.1">
    <property type="nucleotide sequence ID" value="NZ_CP040428.1"/>
</dbReference>
<evidence type="ECO:0000256" key="2">
    <source>
        <dbReference type="SAM" id="Phobius"/>
    </source>
</evidence>
<evidence type="ECO:0000259" key="3">
    <source>
        <dbReference type="Pfam" id="PF13280"/>
    </source>
</evidence>
<dbReference type="PROSITE" id="PS52050">
    <property type="entry name" value="WYL"/>
    <property type="match status" value="1"/>
</dbReference>
<dbReference type="AlphaFoldDB" id="A0A4P8YDI1"/>
<reference evidence="4 5" key="1">
    <citation type="submission" date="2019-05" db="EMBL/GenBank/DDBJ databases">
        <title>Complete genome sequence of Izhakiella calystegiae KSNA2, an endophyte isolated from beach morning glory (Calystegia soldanella).</title>
        <authorList>
            <person name="Jiang L."/>
            <person name="Jeong J.C."/>
            <person name="Kim C.Y."/>
            <person name="Kim D.H."/>
            <person name="Kim S.W."/>
            <person name="Lee j."/>
        </authorList>
    </citation>
    <scope>NUCLEOTIDE SEQUENCE [LARGE SCALE GENOMIC DNA]</scope>
    <source>
        <strain evidence="4 5">KSNA2</strain>
    </source>
</reference>
<dbReference type="EMBL" id="CP040428">
    <property type="protein sequence ID" value="QCT18549.1"/>
    <property type="molecule type" value="Genomic_DNA"/>
</dbReference>
<protein>
    <submittedName>
        <fullName evidence="4">WYL domain-containing protein</fullName>
    </submittedName>
</protein>
<keyword evidence="2" id="KW-0472">Membrane</keyword>
<feature type="region of interest" description="Disordered" evidence="1">
    <location>
        <begin position="102"/>
        <end position="128"/>
    </location>
</feature>
<keyword evidence="2" id="KW-0812">Transmembrane</keyword>
<dbReference type="OrthoDB" id="7067499at2"/>
<dbReference type="KEGG" id="izh:FEM41_02265"/>
<keyword evidence="5" id="KW-1185">Reference proteome</keyword>
<sequence>MEIAIPLAFMCLAILSFVIYIKSPSSLIARILKAFTAFLYAFIALGAYLTADYFFSIIIAITLIFVVVRRAKLTRKGVETSPQQTSQVSTVESLIKAKSHPIKASDDNKSNKNINLPSNRHPHTQSKKKPRIANVALKNISFSYTNSNGDFSYREVDVSKVDEDYIFGYCHMRRQLRTFRLDRIENEEVIVRESGEILNVYDWIVELYPLPGKEYGS</sequence>